<dbReference type="Pfam" id="PF01740">
    <property type="entry name" value="STAS"/>
    <property type="match status" value="1"/>
</dbReference>
<keyword evidence="3 5" id="KW-1133">Transmembrane helix</keyword>
<feature type="transmembrane region" description="Helical" evidence="5">
    <location>
        <begin position="356"/>
        <end position="376"/>
    </location>
</feature>
<feature type="transmembrane region" description="Helical" evidence="5">
    <location>
        <begin position="104"/>
        <end position="125"/>
    </location>
</feature>
<evidence type="ECO:0000256" key="5">
    <source>
        <dbReference type="SAM" id="Phobius"/>
    </source>
</evidence>
<dbReference type="PANTHER" id="PTHR11814">
    <property type="entry name" value="SULFATE TRANSPORTER"/>
    <property type="match status" value="1"/>
</dbReference>
<dbReference type="InterPro" id="IPR011547">
    <property type="entry name" value="SLC26A/SulP_dom"/>
</dbReference>
<dbReference type="PROSITE" id="PS50801">
    <property type="entry name" value="STAS"/>
    <property type="match status" value="1"/>
</dbReference>
<feature type="transmembrane region" description="Helical" evidence="5">
    <location>
        <begin position="388"/>
        <end position="417"/>
    </location>
</feature>
<feature type="transmembrane region" description="Helical" evidence="5">
    <location>
        <begin position="181"/>
        <end position="202"/>
    </location>
</feature>
<dbReference type="InterPro" id="IPR002645">
    <property type="entry name" value="STAS_dom"/>
</dbReference>
<evidence type="ECO:0000256" key="1">
    <source>
        <dbReference type="ARBA" id="ARBA00004141"/>
    </source>
</evidence>
<evidence type="ECO:0000313" key="7">
    <source>
        <dbReference type="EMBL" id="MBP2388098.1"/>
    </source>
</evidence>
<dbReference type="Gene3D" id="3.30.750.24">
    <property type="entry name" value="STAS domain"/>
    <property type="match status" value="1"/>
</dbReference>
<organism evidence="7 8">
    <name type="scientific">Paeniglutamicibacter kerguelensis</name>
    <dbReference type="NCBI Taxonomy" id="254788"/>
    <lineage>
        <taxon>Bacteria</taxon>
        <taxon>Bacillati</taxon>
        <taxon>Actinomycetota</taxon>
        <taxon>Actinomycetes</taxon>
        <taxon>Micrococcales</taxon>
        <taxon>Micrococcaceae</taxon>
        <taxon>Paeniglutamicibacter</taxon>
    </lineage>
</organism>
<feature type="transmembrane region" description="Helical" evidence="5">
    <location>
        <begin position="28"/>
        <end position="49"/>
    </location>
</feature>
<feature type="transmembrane region" description="Helical" evidence="5">
    <location>
        <begin position="55"/>
        <end position="71"/>
    </location>
</feature>
<sequence length="542" mass="55800">MNSTTGGRRGWLPPTLAGYQHRWLRSDILAGVSAGAVVIPQAMAYATIANLPVQIGLYTCMVPMLVYAMLGGSRAMSVSTTSTIATLTATTLVSAGVASGSEDAIGNLMMLTLLVGAILMLARLLKLGSIVENINKATITGIQVGVGATVAAGQLPTLFGVDSGFTGHGFIRSVTATVEALPQLNGATFALSAGSIATLFLLKRFAPRVPGPLVVVAAGILLVAFTGLRDAGVQLIDKVPQGLPLPGLPSFENIGALLPGALAISIMAFLESAAVARGIRQAGEHRIDSNQELLATAAANVAGSLFQTMPAAGGFSQSAVNQGAGAKSQFSGMVTVALAILVALFLGPVLSLLPSATLASLVFVAVFGLIDVKGLARLARISPREFWIALATAVVGLTVGLLAAVAVGVGATFGLLLHELGRVRLSVVERRGSALCLAVGGPLYTANALETENLVLRLAGEQEGIDTVVLDLTLMHQTSVTVLDTLVDLDHELAEMGIMLRLACVSDMSAAMAMKTAWYRGLSEEDRVFDSMDDAFSAPEAS</sequence>
<feature type="transmembrane region" description="Helical" evidence="5">
    <location>
        <begin position="78"/>
        <end position="98"/>
    </location>
</feature>
<feature type="domain" description="STAS" evidence="6">
    <location>
        <begin position="424"/>
        <end position="539"/>
    </location>
</feature>
<comment type="subcellular location">
    <subcellularLocation>
        <location evidence="1">Membrane</location>
        <topology evidence="1">Multi-pass membrane protein</topology>
    </subcellularLocation>
</comment>
<feature type="transmembrane region" description="Helical" evidence="5">
    <location>
        <begin position="330"/>
        <end position="350"/>
    </location>
</feature>
<dbReference type="EMBL" id="JAGIOF010000001">
    <property type="protein sequence ID" value="MBP2388098.1"/>
    <property type="molecule type" value="Genomic_DNA"/>
</dbReference>
<name>A0ABS4XI60_9MICC</name>
<feature type="transmembrane region" description="Helical" evidence="5">
    <location>
        <begin position="214"/>
        <end position="236"/>
    </location>
</feature>
<reference evidence="7 8" key="1">
    <citation type="submission" date="2021-03" db="EMBL/GenBank/DDBJ databases">
        <title>Sequencing the genomes of 1000 actinobacteria strains.</title>
        <authorList>
            <person name="Klenk H.-P."/>
        </authorList>
    </citation>
    <scope>NUCLEOTIDE SEQUENCE [LARGE SCALE GENOMIC DNA]</scope>
    <source>
        <strain evidence="7 8">DSM 15797</strain>
    </source>
</reference>
<dbReference type="Proteomes" id="UP001296993">
    <property type="component" value="Unassembled WGS sequence"/>
</dbReference>
<feature type="transmembrane region" description="Helical" evidence="5">
    <location>
        <begin position="256"/>
        <end position="276"/>
    </location>
</feature>
<dbReference type="SUPFAM" id="SSF52091">
    <property type="entry name" value="SpoIIaa-like"/>
    <property type="match status" value="1"/>
</dbReference>
<protein>
    <submittedName>
        <fullName evidence="7">MFS superfamily sulfate permease-like transporter</fullName>
    </submittedName>
</protein>
<dbReference type="RefSeq" id="WP_210000892.1">
    <property type="nucleotide sequence ID" value="NZ_BAAAJY010000001.1"/>
</dbReference>
<dbReference type="InterPro" id="IPR036513">
    <property type="entry name" value="STAS_dom_sf"/>
</dbReference>
<comment type="caution">
    <text evidence="7">The sequence shown here is derived from an EMBL/GenBank/DDBJ whole genome shotgun (WGS) entry which is preliminary data.</text>
</comment>
<evidence type="ECO:0000256" key="3">
    <source>
        <dbReference type="ARBA" id="ARBA00022989"/>
    </source>
</evidence>
<keyword evidence="4 5" id="KW-0472">Membrane</keyword>
<evidence type="ECO:0000256" key="4">
    <source>
        <dbReference type="ARBA" id="ARBA00023136"/>
    </source>
</evidence>
<evidence type="ECO:0000259" key="6">
    <source>
        <dbReference type="PROSITE" id="PS50801"/>
    </source>
</evidence>
<gene>
    <name evidence="7" type="ORF">JOF47_003609</name>
</gene>
<keyword evidence="8" id="KW-1185">Reference proteome</keyword>
<dbReference type="InterPro" id="IPR001902">
    <property type="entry name" value="SLC26A/SulP_fam"/>
</dbReference>
<keyword evidence="2 5" id="KW-0812">Transmembrane</keyword>
<feature type="transmembrane region" description="Helical" evidence="5">
    <location>
        <begin position="137"/>
        <end position="161"/>
    </location>
</feature>
<dbReference type="Pfam" id="PF00916">
    <property type="entry name" value="Sulfate_transp"/>
    <property type="match status" value="1"/>
</dbReference>
<evidence type="ECO:0000256" key="2">
    <source>
        <dbReference type="ARBA" id="ARBA00022692"/>
    </source>
</evidence>
<evidence type="ECO:0000313" key="8">
    <source>
        <dbReference type="Proteomes" id="UP001296993"/>
    </source>
</evidence>
<proteinExistence type="predicted"/>
<accession>A0ABS4XI60</accession>